<feature type="domain" description="EamA" evidence="7">
    <location>
        <begin position="143"/>
        <end position="276"/>
    </location>
</feature>
<evidence type="ECO:0000256" key="3">
    <source>
        <dbReference type="ARBA" id="ARBA00022692"/>
    </source>
</evidence>
<dbReference type="PANTHER" id="PTHR42920:SF5">
    <property type="entry name" value="EAMA DOMAIN-CONTAINING PROTEIN"/>
    <property type="match status" value="1"/>
</dbReference>
<evidence type="ECO:0000313" key="9">
    <source>
        <dbReference type="EMBL" id="CAB4935817.1"/>
    </source>
</evidence>
<evidence type="ECO:0000256" key="4">
    <source>
        <dbReference type="ARBA" id="ARBA00022989"/>
    </source>
</evidence>
<dbReference type="EMBL" id="CAFAAY010000103">
    <property type="protein sequence ID" value="CAB4821702.1"/>
    <property type="molecule type" value="Genomic_DNA"/>
</dbReference>
<feature type="transmembrane region" description="Helical" evidence="6">
    <location>
        <begin position="202"/>
        <end position="222"/>
    </location>
</feature>
<protein>
    <submittedName>
        <fullName evidence="9">Unannotated protein</fullName>
    </submittedName>
</protein>
<dbReference type="InterPro" id="IPR000620">
    <property type="entry name" value="EamA_dom"/>
</dbReference>
<feature type="transmembrane region" description="Helical" evidence="6">
    <location>
        <begin position="259"/>
        <end position="278"/>
    </location>
</feature>
<evidence type="ECO:0000256" key="5">
    <source>
        <dbReference type="ARBA" id="ARBA00023136"/>
    </source>
</evidence>
<dbReference type="InterPro" id="IPR051258">
    <property type="entry name" value="Diverse_Substrate_Transporter"/>
</dbReference>
<dbReference type="Pfam" id="PF00892">
    <property type="entry name" value="EamA"/>
    <property type="match status" value="2"/>
</dbReference>
<feature type="transmembrane region" description="Helical" evidence="6">
    <location>
        <begin position="234"/>
        <end position="253"/>
    </location>
</feature>
<feature type="domain" description="EamA" evidence="7">
    <location>
        <begin position="8"/>
        <end position="135"/>
    </location>
</feature>
<evidence type="ECO:0000256" key="1">
    <source>
        <dbReference type="ARBA" id="ARBA00004651"/>
    </source>
</evidence>
<accession>A0A6J7IZP9</accession>
<evidence type="ECO:0000259" key="7">
    <source>
        <dbReference type="Pfam" id="PF00892"/>
    </source>
</evidence>
<dbReference type="PANTHER" id="PTHR42920">
    <property type="entry name" value="OS03G0707200 PROTEIN-RELATED"/>
    <property type="match status" value="1"/>
</dbReference>
<evidence type="ECO:0000256" key="6">
    <source>
        <dbReference type="SAM" id="Phobius"/>
    </source>
</evidence>
<reference evidence="9" key="1">
    <citation type="submission" date="2020-05" db="EMBL/GenBank/DDBJ databases">
        <authorList>
            <person name="Chiriac C."/>
            <person name="Salcher M."/>
            <person name="Ghai R."/>
            <person name="Kavagutti S V."/>
        </authorList>
    </citation>
    <scope>NUCLEOTIDE SEQUENCE</scope>
</reference>
<evidence type="ECO:0000256" key="2">
    <source>
        <dbReference type="ARBA" id="ARBA00022475"/>
    </source>
</evidence>
<dbReference type="SUPFAM" id="SSF103481">
    <property type="entry name" value="Multidrug resistance efflux transporter EmrE"/>
    <property type="match status" value="2"/>
</dbReference>
<evidence type="ECO:0000313" key="10">
    <source>
        <dbReference type="EMBL" id="CAB5006625.1"/>
    </source>
</evidence>
<proteinExistence type="predicted"/>
<feature type="transmembrane region" description="Helical" evidence="6">
    <location>
        <begin position="92"/>
        <end position="112"/>
    </location>
</feature>
<keyword evidence="2" id="KW-1003">Cell membrane</keyword>
<feature type="transmembrane region" description="Helical" evidence="6">
    <location>
        <begin position="34"/>
        <end position="51"/>
    </location>
</feature>
<name>A0A6J7IZP9_9ZZZZ</name>
<comment type="subcellular location">
    <subcellularLocation>
        <location evidence="1">Cell membrane</location>
        <topology evidence="1">Multi-pass membrane protein</topology>
    </subcellularLocation>
</comment>
<dbReference type="AlphaFoldDB" id="A0A6J7IZP9"/>
<dbReference type="GO" id="GO:0005886">
    <property type="term" value="C:plasma membrane"/>
    <property type="evidence" value="ECO:0007669"/>
    <property type="project" value="UniProtKB-SubCell"/>
</dbReference>
<feature type="transmembrane region" description="Helical" evidence="6">
    <location>
        <begin position="174"/>
        <end position="196"/>
    </location>
</feature>
<feature type="transmembrane region" description="Helical" evidence="6">
    <location>
        <begin position="143"/>
        <end position="162"/>
    </location>
</feature>
<dbReference type="EMBL" id="CAFBNG010000039">
    <property type="protein sequence ID" value="CAB4935817.1"/>
    <property type="molecule type" value="Genomic_DNA"/>
</dbReference>
<feature type="transmembrane region" description="Helical" evidence="6">
    <location>
        <begin position="63"/>
        <end position="80"/>
    </location>
</feature>
<evidence type="ECO:0000313" key="8">
    <source>
        <dbReference type="EMBL" id="CAB4821702.1"/>
    </source>
</evidence>
<feature type="transmembrane region" description="Helical" evidence="6">
    <location>
        <begin position="119"/>
        <end position="137"/>
    </location>
</feature>
<dbReference type="EMBL" id="CAFBPB010000097">
    <property type="protein sequence ID" value="CAB5006625.1"/>
    <property type="molecule type" value="Genomic_DNA"/>
</dbReference>
<sequence>MRVKFAPLILIGISAAWGMAFVVMKDVIERQDLYSFLATRFLIATLVLILIKPNVLKRIDRDLLLKGVAAGVFLGSGYIMQTLGLLHTSISITGFVTGLYVILTPILGWALLGHKHGKITWWSAIVATIGLGVLSIHGTSVDIGAIYVLISAVLFALHILALGQWSKSLDTYALTIVQLSTCTVIMGVVSAINGYQAPPDRIAWQVIIFTAVICTSLAFIIQTWAQSILAPTKVAVILTAEVVFAAIFAVLFHNDPFTLRTGIGGALVVGAMYVIVLLEP</sequence>
<gene>
    <name evidence="8" type="ORF">UFOPK3124_01070</name>
    <name evidence="9" type="ORF">UFOPK3774_00329</name>
    <name evidence="10" type="ORF">UFOPK4049_00809</name>
</gene>
<organism evidence="9">
    <name type="scientific">freshwater metagenome</name>
    <dbReference type="NCBI Taxonomy" id="449393"/>
    <lineage>
        <taxon>unclassified sequences</taxon>
        <taxon>metagenomes</taxon>
        <taxon>ecological metagenomes</taxon>
    </lineage>
</organism>
<keyword evidence="3 6" id="KW-0812">Transmembrane</keyword>
<dbReference type="InterPro" id="IPR037185">
    <property type="entry name" value="EmrE-like"/>
</dbReference>
<keyword evidence="5 6" id="KW-0472">Membrane</keyword>
<keyword evidence="4 6" id="KW-1133">Transmembrane helix</keyword>